<dbReference type="SUPFAM" id="SSF52129">
    <property type="entry name" value="Caspase-like"/>
    <property type="match status" value="1"/>
</dbReference>
<organism evidence="7 8">
    <name type="scientific">Musa troglodytarum</name>
    <name type="common">fe'i banana</name>
    <dbReference type="NCBI Taxonomy" id="320322"/>
    <lineage>
        <taxon>Eukaryota</taxon>
        <taxon>Viridiplantae</taxon>
        <taxon>Streptophyta</taxon>
        <taxon>Embryophyta</taxon>
        <taxon>Tracheophyta</taxon>
        <taxon>Spermatophyta</taxon>
        <taxon>Magnoliopsida</taxon>
        <taxon>Liliopsida</taxon>
        <taxon>Zingiberales</taxon>
        <taxon>Musaceae</taxon>
        <taxon>Musa</taxon>
    </lineage>
</organism>
<dbReference type="Gene3D" id="1.20.58.90">
    <property type="match status" value="1"/>
</dbReference>
<evidence type="ECO:0000259" key="6">
    <source>
        <dbReference type="Pfam" id="PF06943"/>
    </source>
</evidence>
<dbReference type="GO" id="GO:0006508">
    <property type="term" value="P:proteolysis"/>
    <property type="evidence" value="ECO:0007669"/>
    <property type="project" value="InterPro"/>
</dbReference>
<feature type="region of interest" description="Disordered" evidence="4">
    <location>
        <begin position="26"/>
        <end position="47"/>
    </location>
</feature>
<dbReference type="InterPro" id="IPR011600">
    <property type="entry name" value="Pept_C14_caspase"/>
</dbReference>
<dbReference type="InterPro" id="IPR050452">
    <property type="entry name" value="Metacaspase"/>
</dbReference>
<dbReference type="InterPro" id="IPR005735">
    <property type="entry name" value="Znf_LSD1"/>
</dbReference>
<feature type="domain" description="Zinc finger LSD1-type" evidence="6">
    <location>
        <begin position="171"/>
        <end position="195"/>
    </location>
</feature>
<evidence type="ECO:0000256" key="2">
    <source>
        <dbReference type="ARBA" id="ARBA00009005"/>
    </source>
</evidence>
<feature type="compositionally biased region" description="Low complexity" evidence="4">
    <location>
        <begin position="115"/>
        <end position="124"/>
    </location>
</feature>
<dbReference type="GO" id="GO:0007023">
    <property type="term" value="P:post-chaperonin tubulin folding pathway"/>
    <property type="evidence" value="ECO:0007669"/>
    <property type="project" value="InterPro"/>
</dbReference>
<dbReference type="InterPro" id="IPR004226">
    <property type="entry name" value="TBCA"/>
</dbReference>
<dbReference type="SUPFAM" id="SSF46988">
    <property type="entry name" value="Tubulin chaperone cofactor A"/>
    <property type="match status" value="1"/>
</dbReference>
<name>A0A9E7J9R8_9LILI</name>
<dbReference type="GO" id="GO:0007021">
    <property type="term" value="P:tubulin complex assembly"/>
    <property type="evidence" value="ECO:0007669"/>
    <property type="project" value="InterPro"/>
</dbReference>
<reference evidence="7" key="1">
    <citation type="submission" date="2022-05" db="EMBL/GenBank/DDBJ databases">
        <title>The Musa troglodytarum L. genome provides insights into the mechanism of non-climacteric behaviour and enrichment of carotenoids.</title>
        <authorList>
            <person name="Wang J."/>
        </authorList>
    </citation>
    <scope>NUCLEOTIDE SEQUENCE</scope>
    <source>
        <tissue evidence="7">Leaf</tissue>
    </source>
</reference>
<dbReference type="FunFam" id="1.20.58.90:FF:000011">
    <property type="entry name" value="Tubulin-specific chaperone A"/>
    <property type="match status" value="1"/>
</dbReference>
<dbReference type="Pfam" id="PF02970">
    <property type="entry name" value="TBCA"/>
    <property type="match status" value="1"/>
</dbReference>
<dbReference type="InterPro" id="IPR029030">
    <property type="entry name" value="Caspase-like_dom_sf"/>
</dbReference>
<protein>
    <submittedName>
        <fullName evidence="7">Caspase domain</fullName>
    </submittedName>
</protein>
<dbReference type="GO" id="GO:0048487">
    <property type="term" value="F:beta-tubulin binding"/>
    <property type="evidence" value="ECO:0007669"/>
    <property type="project" value="InterPro"/>
</dbReference>
<dbReference type="NCBIfam" id="TIGR01053">
    <property type="entry name" value="LSD1"/>
    <property type="match status" value="1"/>
</dbReference>
<feature type="domain" description="Peptidase C14 caspase" evidence="5">
    <location>
        <begin position="240"/>
        <end position="405"/>
    </location>
</feature>
<evidence type="ECO:0000259" key="5">
    <source>
        <dbReference type="Pfam" id="PF00656"/>
    </source>
</evidence>
<dbReference type="EMBL" id="CP097502">
    <property type="protein sequence ID" value="URD73243.1"/>
    <property type="molecule type" value="Genomic_DNA"/>
</dbReference>
<evidence type="ECO:0000313" key="7">
    <source>
        <dbReference type="EMBL" id="URD73243.1"/>
    </source>
</evidence>
<dbReference type="Pfam" id="PF00656">
    <property type="entry name" value="Peptidase_C14"/>
    <property type="match status" value="1"/>
</dbReference>
<comment type="similarity">
    <text evidence="2">Belongs to the peptidase C14B family.</text>
</comment>
<evidence type="ECO:0000313" key="8">
    <source>
        <dbReference type="Proteomes" id="UP001055439"/>
    </source>
</evidence>
<keyword evidence="3" id="KW-0143">Chaperone</keyword>
<evidence type="ECO:0000256" key="3">
    <source>
        <dbReference type="ARBA" id="ARBA00023186"/>
    </source>
</evidence>
<dbReference type="GO" id="GO:0005737">
    <property type="term" value="C:cytoplasm"/>
    <property type="evidence" value="ECO:0007669"/>
    <property type="project" value="TreeGrafter"/>
</dbReference>
<evidence type="ECO:0000256" key="1">
    <source>
        <dbReference type="ARBA" id="ARBA00006806"/>
    </source>
</evidence>
<proteinExistence type="inferred from homology"/>
<gene>
    <name evidence="7" type="ORF">MUK42_09038</name>
</gene>
<keyword evidence="8" id="KW-1185">Reference proteome</keyword>
<dbReference type="PANTHER" id="PTHR48104:SF30">
    <property type="entry name" value="METACASPASE-1"/>
    <property type="match status" value="1"/>
</dbReference>
<feature type="region of interest" description="Disordered" evidence="4">
    <location>
        <begin position="202"/>
        <end position="238"/>
    </location>
</feature>
<dbReference type="PANTHER" id="PTHR48104">
    <property type="entry name" value="METACASPASE-4"/>
    <property type="match status" value="1"/>
</dbReference>
<dbReference type="Pfam" id="PF06943">
    <property type="entry name" value="zf-LSD1"/>
    <property type="match status" value="1"/>
</dbReference>
<feature type="compositionally biased region" description="Pro residues" evidence="4">
    <location>
        <begin position="204"/>
        <end position="235"/>
    </location>
</feature>
<dbReference type="AlphaFoldDB" id="A0A9E7J9R8"/>
<dbReference type="OrthoDB" id="296187at2759"/>
<feature type="region of interest" description="Disordered" evidence="4">
    <location>
        <begin position="104"/>
        <end position="137"/>
    </location>
</feature>
<dbReference type="GO" id="GO:0004197">
    <property type="term" value="F:cysteine-type endopeptidase activity"/>
    <property type="evidence" value="ECO:0007669"/>
    <property type="project" value="InterPro"/>
</dbReference>
<evidence type="ECO:0000256" key="4">
    <source>
        <dbReference type="SAM" id="MobiDB-lite"/>
    </source>
</evidence>
<dbReference type="Proteomes" id="UP001055439">
    <property type="component" value="Chromosome 1"/>
</dbReference>
<sequence length="454" mass="50158">MATLRNLKIKTATCKRILKELRSYEKEVDREAAKTTDMKEKGADPYDLKQQENVLAESRMMIPDCHKRLEASLADLKGILAEIKESNQQGVEIEEAETVIAENIEKEKANRRQRVTSTPHSVPSPASPPPSVSSVPIFSTDGRSLRASSLSIRSVRLIMFGPYATMMLINCSHCHTPLQLPQGASSIRCAICRAITYVSDPRSVPTPPGAPRFPPPPGPAPRPPPSWGLAPPPMPGGGRRKKAVICGITYRNTRSELKGCINDAKCMKYLLINRFGFPESSIIMLTEDERDPYKIPTKHNIRMAMYWLVQGCQPGDSLVFHYSGHGSQQRDYSGEEADGYDETLCPVDFATQGMIVDDEINATMVRPLPHGVKLHAIIDACHSGTMLDLPYLCRMNRLHPCDDGVGSMHGKIIGQEMVLGKVLAVEKSSHSAVAMMIKLLQIPRLYQGLPLQVP</sequence>
<dbReference type="InterPro" id="IPR036126">
    <property type="entry name" value="TBCA_sf"/>
</dbReference>
<accession>A0A9E7J9R8</accession>
<dbReference type="Gene3D" id="3.40.50.12660">
    <property type="match status" value="1"/>
</dbReference>
<comment type="similarity">
    <text evidence="1">Belongs to the TBCA family.</text>
</comment>